<name>A0A8J1Y010_OWEFU</name>
<feature type="disulfide bond" evidence="5">
    <location>
        <begin position="103"/>
        <end position="130"/>
    </location>
</feature>
<keyword evidence="4" id="KW-0325">Glycoprotein</keyword>
<dbReference type="PROSITE" id="PS50825">
    <property type="entry name" value="HYR"/>
    <property type="match status" value="1"/>
</dbReference>
<keyword evidence="1 5" id="KW-0768">Sushi</keyword>
<evidence type="ECO:0000313" key="6">
    <source>
        <dbReference type="EMBL" id="CAH1773674.1"/>
    </source>
</evidence>
<dbReference type="EMBL" id="CAIIXF020000001">
    <property type="protein sequence ID" value="CAH1773674.1"/>
    <property type="molecule type" value="Genomic_DNA"/>
</dbReference>
<dbReference type="CDD" id="cd00033">
    <property type="entry name" value="CCP"/>
    <property type="match status" value="3"/>
</dbReference>
<dbReference type="OrthoDB" id="6515930at2759"/>
<evidence type="ECO:0000256" key="4">
    <source>
        <dbReference type="ARBA" id="ARBA00023180"/>
    </source>
</evidence>
<accession>A0A8J1Y010</accession>
<dbReference type="Pfam" id="PF07699">
    <property type="entry name" value="Ephrin_rec_like"/>
    <property type="match status" value="1"/>
</dbReference>
<evidence type="ECO:0000313" key="7">
    <source>
        <dbReference type="Proteomes" id="UP000749559"/>
    </source>
</evidence>
<dbReference type="PANTHER" id="PTHR19325">
    <property type="entry name" value="COMPLEMENT COMPONENT-RELATED SUSHI DOMAIN-CONTAINING"/>
    <property type="match status" value="1"/>
</dbReference>
<evidence type="ECO:0000256" key="3">
    <source>
        <dbReference type="ARBA" id="ARBA00023157"/>
    </source>
</evidence>
<reference evidence="6" key="1">
    <citation type="submission" date="2022-03" db="EMBL/GenBank/DDBJ databases">
        <authorList>
            <person name="Martin C."/>
        </authorList>
    </citation>
    <scope>NUCLEOTIDE SEQUENCE</scope>
</reference>
<organism evidence="6 7">
    <name type="scientific">Owenia fusiformis</name>
    <name type="common">Polychaete worm</name>
    <dbReference type="NCBI Taxonomy" id="6347"/>
    <lineage>
        <taxon>Eukaryota</taxon>
        <taxon>Metazoa</taxon>
        <taxon>Spiralia</taxon>
        <taxon>Lophotrochozoa</taxon>
        <taxon>Annelida</taxon>
        <taxon>Polychaeta</taxon>
        <taxon>Sedentaria</taxon>
        <taxon>Canalipalpata</taxon>
        <taxon>Sabellida</taxon>
        <taxon>Oweniida</taxon>
        <taxon>Oweniidae</taxon>
        <taxon>Owenia</taxon>
    </lineage>
</organism>
<dbReference type="Gene3D" id="2.10.70.10">
    <property type="entry name" value="Complement Module, domain 1"/>
    <property type="match status" value="3"/>
</dbReference>
<dbReference type="InterPro" id="IPR003410">
    <property type="entry name" value="HYR_dom"/>
</dbReference>
<feature type="non-terminal residue" evidence="6">
    <location>
        <position position="307"/>
    </location>
</feature>
<dbReference type="InterPro" id="IPR050350">
    <property type="entry name" value="Compl-Cell_Adhes-Reg"/>
</dbReference>
<evidence type="ECO:0000256" key="1">
    <source>
        <dbReference type="ARBA" id="ARBA00022659"/>
    </source>
</evidence>
<comment type="caution">
    <text evidence="5">Lacks conserved residue(s) required for the propagation of feature annotation.</text>
</comment>
<dbReference type="AlphaFoldDB" id="A0A8J1Y010"/>
<keyword evidence="3 5" id="KW-1015">Disulfide bond</keyword>
<dbReference type="InterPro" id="IPR011641">
    <property type="entry name" value="Tyr-kin_ephrin_A/B_rcpt-like"/>
</dbReference>
<dbReference type="Proteomes" id="UP000749559">
    <property type="component" value="Unassembled WGS sequence"/>
</dbReference>
<sequence length="307" mass="33338">CFCMEGFYGDGLAGGCKECPSGTYKNYTGQGLDGNCTACPDVNHVSSLGSVSIHSCICKRGYIADGELTCTALRCPNLKPPKNGYFVSKTCKNVYNAVCGVKCKPGYDLIGSSVTICQDDGMWSGSPAVCEVKTCKPLKKPKNGELMCDKDDFSFGTTCHIRCIKGYKLIGSKQRRCIGIGMWNGIKAKCREIKCRVLPALKDGNMEPSKCSKQDMPSGSICRMKCDPGYRREGPYTKQCSTSGKWSQETRTECIDESPPVFHCPSDIKVDADEDDNGAMVRWTVPVAIDNSGYLPAMKVVPAVEPP</sequence>
<gene>
    <name evidence="6" type="ORF">OFUS_LOCUS1243</name>
</gene>
<dbReference type="SMART" id="SM00032">
    <property type="entry name" value="CCP"/>
    <property type="match status" value="3"/>
</dbReference>
<proteinExistence type="predicted"/>
<comment type="caution">
    <text evidence="6">The sequence shown here is derived from an EMBL/GenBank/DDBJ whole genome shotgun (WGS) entry which is preliminary data.</text>
</comment>
<dbReference type="InterPro" id="IPR035976">
    <property type="entry name" value="Sushi/SCR/CCP_sf"/>
</dbReference>
<feature type="disulfide bond" evidence="5">
    <location>
        <begin position="163"/>
        <end position="190"/>
    </location>
</feature>
<protein>
    <submittedName>
        <fullName evidence="6">Uncharacterized protein</fullName>
    </submittedName>
</protein>
<dbReference type="Pfam" id="PF00084">
    <property type="entry name" value="Sushi"/>
    <property type="match status" value="3"/>
</dbReference>
<dbReference type="PANTHER" id="PTHR19325:SF574">
    <property type="entry name" value="SUSHI, VON WILLEBRAND FACTOR TYPE A, EGF AND PENTRAXIN DOMAIN-CONTAINING PROTEIN 1"/>
    <property type="match status" value="1"/>
</dbReference>
<feature type="non-terminal residue" evidence="6">
    <location>
        <position position="1"/>
    </location>
</feature>
<evidence type="ECO:0000256" key="2">
    <source>
        <dbReference type="ARBA" id="ARBA00022737"/>
    </source>
</evidence>
<dbReference type="InterPro" id="IPR000436">
    <property type="entry name" value="Sushi_SCR_CCP_dom"/>
</dbReference>
<dbReference type="SUPFAM" id="SSF57535">
    <property type="entry name" value="Complement control module/SCR domain"/>
    <property type="match status" value="3"/>
</dbReference>
<keyword evidence="2" id="KW-0677">Repeat</keyword>
<keyword evidence="7" id="KW-1185">Reference proteome</keyword>
<dbReference type="PROSITE" id="PS50923">
    <property type="entry name" value="SUSHI"/>
    <property type="match status" value="3"/>
</dbReference>
<dbReference type="SMART" id="SM01411">
    <property type="entry name" value="Ephrin_rec_like"/>
    <property type="match status" value="1"/>
</dbReference>
<dbReference type="Gene3D" id="2.10.50.10">
    <property type="entry name" value="Tumor Necrosis Factor Receptor, subunit A, domain 2"/>
    <property type="match status" value="1"/>
</dbReference>
<evidence type="ECO:0000256" key="5">
    <source>
        <dbReference type="PROSITE-ProRule" id="PRU00302"/>
    </source>
</evidence>